<reference key="2">
    <citation type="submission" date="2011-10" db="EMBL/GenBank/DDBJ databases">
        <title>The genome and transcriptome sequence of Clonorchis sinensis provide insights into the carcinogenic liver fluke.</title>
        <authorList>
            <person name="Wang X."/>
            <person name="Huang Y."/>
            <person name="Chen W."/>
            <person name="Liu H."/>
            <person name="Guo L."/>
            <person name="Chen Y."/>
            <person name="Luo F."/>
            <person name="Zhou W."/>
            <person name="Sun J."/>
            <person name="Mao Q."/>
            <person name="Liang P."/>
            <person name="Zhou C."/>
            <person name="Tian Y."/>
            <person name="Men J."/>
            <person name="Lv X."/>
            <person name="Huang L."/>
            <person name="Zhou J."/>
            <person name="Hu Y."/>
            <person name="Li R."/>
            <person name="Zhang F."/>
            <person name="Lei H."/>
            <person name="Li X."/>
            <person name="Hu X."/>
            <person name="Liang C."/>
            <person name="Xu J."/>
            <person name="Wu Z."/>
            <person name="Yu X."/>
        </authorList>
    </citation>
    <scope>NUCLEOTIDE SEQUENCE</scope>
    <source>
        <strain>Henan</strain>
    </source>
</reference>
<dbReference type="EMBL" id="DF142921">
    <property type="protein sequence ID" value="GAA48970.1"/>
    <property type="molecule type" value="Genomic_DNA"/>
</dbReference>
<dbReference type="AlphaFoldDB" id="G7Y7N5"/>
<evidence type="ECO:0000313" key="1">
    <source>
        <dbReference type="EMBL" id="GAA48970.1"/>
    </source>
</evidence>
<protein>
    <submittedName>
        <fullName evidence="1">Uncharacterized protein</fullName>
    </submittedName>
</protein>
<reference evidence="1" key="1">
    <citation type="journal article" date="2011" name="Genome Biol.">
        <title>The draft genome of the carcinogenic human liver fluke Clonorchis sinensis.</title>
        <authorList>
            <person name="Wang X."/>
            <person name="Chen W."/>
            <person name="Huang Y."/>
            <person name="Sun J."/>
            <person name="Men J."/>
            <person name="Liu H."/>
            <person name="Luo F."/>
            <person name="Guo L."/>
            <person name="Lv X."/>
            <person name="Deng C."/>
            <person name="Zhou C."/>
            <person name="Fan Y."/>
            <person name="Li X."/>
            <person name="Huang L."/>
            <person name="Hu Y."/>
            <person name="Liang C."/>
            <person name="Hu X."/>
            <person name="Xu J."/>
            <person name="Yu X."/>
        </authorList>
    </citation>
    <scope>NUCLEOTIDE SEQUENCE [LARGE SCALE GENOMIC DNA]</scope>
    <source>
        <strain evidence="1">Henan</strain>
    </source>
</reference>
<organism evidence="1 2">
    <name type="scientific">Clonorchis sinensis</name>
    <name type="common">Chinese liver fluke</name>
    <dbReference type="NCBI Taxonomy" id="79923"/>
    <lineage>
        <taxon>Eukaryota</taxon>
        <taxon>Metazoa</taxon>
        <taxon>Spiralia</taxon>
        <taxon>Lophotrochozoa</taxon>
        <taxon>Platyhelminthes</taxon>
        <taxon>Trematoda</taxon>
        <taxon>Digenea</taxon>
        <taxon>Opisthorchiida</taxon>
        <taxon>Opisthorchiata</taxon>
        <taxon>Opisthorchiidae</taxon>
        <taxon>Clonorchis</taxon>
    </lineage>
</organism>
<dbReference type="Proteomes" id="UP000008909">
    <property type="component" value="Unassembled WGS sequence"/>
</dbReference>
<evidence type="ECO:0000313" key="2">
    <source>
        <dbReference type="Proteomes" id="UP000008909"/>
    </source>
</evidence>
<keyword evidence="2" id="KW-1185">Reference proteome</keyword>
<accession>G7Y7N5</accession>
<proteinExistence type="predicted"/>
<sequence>MAIRLAVVGSVLSSKRMSQMYVETVKIEEETPRLVEDKQWVINKTKFRRNEGGMQSENECEENSTVKIRQENNHNQPPVNRALFTVIPIFQLSFYSALLTFKSDIQMSSSERHATTSYHLIRPGEIIFTILYISVNTIGRKREEAVLLPRVCPTNTDWFPVLNESDEAVDSLRRGNELQKRYQ</sequence>
<name>G7Y7N5_CLOSI</name>
<gene>
    <name evidence="1" type="ORF">CLF_102279</name>
</gene>